<keyword evidence="2" id="KW-0170">Cobalt</keyword>
<dbReference type="Gene3D" id="1.10.1240.10">
    <property type="entry name" value="Methionine synthase domain"/>
    <property type="match status" value="1"/>
</dbReference>
<dbReference type="Pfam" id="PF02310">
    <property type="entry name" value="B12-binding"/>
    <property type="match status" value="1"/>
</dbReference>
<proteinExistence type="predicted"/>
<dbReference type="PROSITE" id="PS51332">
    <property type="entry name" value="B12_BINDING"/>
    <property type="match status" value="1"/>
</dbReference>
<dbReference type="RefSeq" id="WP_386161895.1">
    <property type="nucleotide sequence ID" value="NZ_JBHMBS010000026.1"/>
</dbReference>
<dbReference type="SUPFAM" id="SSF52242">
    <property type="entry name" value="Cobalamin (vitamin B12)-binding domain"/>
    <property type="match status" value="1"/>
</dbReference>
<dbReference type="InterPro" id="IPR036594">
    <property type="entry name" value="Meth_synthase_dom"/>
</dbReference>
<sequence length="382" mass="40249">MSTLSTSLSPGSTGDPADAEGTAGAAGAAGRAAPQDAGLREAVERYLEHIGRADEFAAIDLVLGLLEEGVQAERLLLGLIAPAQRRVGELWAANEWSIAREHGATAVSERAVAAIAARVRPEPTRGRLTVACADGEYHALPTRLLAEVLRLRGWRVDFLGASVPGPHLITHLHQTGPDAVALGCALPTRLPRAHATLAACQAVGVPVMAGGSGFGADGRYARLLGADAWAPTADVAADRLERGELTGPPRPADAPTHLADEEYTHLTRRRAELLTRAMETLARAYPPMAAYDLHQVDATAADLGHLVDFLAAALYVDDVPLFTGFIGWTGAVLAARGVPAEALTVGLRVFHDELRDFPRARHMLVQGIEAAPVPAPTRRSDV</sequence>
<evidence type="ECO:0000313" key="5">
    <source>
        <dbReference type="EMBL" id="MFB9680819.1"/>
    </source>
</evidence>
<protein>
    <submittedName>
        <fullName evidence="5">B12-binding domain-containing protein</fullName>
    </submittedName>
</protein>
<dbReference type="InterPro" id="IPR006158">
    <property type="entry name" value="Cobalamin-bd"/>
</dbReference>
<evidence type="ECO:0000313" key="6">
    <source>
        <dbReference type="Proteomes" id="UP001589610"/>
    </source>
</evidence>
<dbReference type="Gene3D" id="3.40.50.280">
    <property type="entry name" value="Cobalamin-binding domain"/>
    <property type="match status" value="1"/>
</dbReference>
<evidence type="ECO:0000256" key="1">
    <source>
        <dbReference type="ARBA" id="ARBA00022723"/>
    </source>
</evidence>
<name>A0ABV5TNW3_9ACTN</name>
<dbReference type="InterPro" id="IPR036724">
    <property type="entry name" value="Cobalamin-bd_sf"/>
</dbReference>
<dbReference type="Proteomes" id="UP001589610">
    <property type="component" value="Unassembled WGS sequence"/>
</dbReference>
<comment type="caution">
    <text evidence="5">The sequence shown here is derived from an EMBL/GenBank/DDBJ whole genome shotgun (WGS) entry which is preliminary data.</text>
</comment>
<dbReference type="InterPro" id="IPR003759">
    <property type="entry name" value="Cbl-bd_cap"/>
</dbReference>
<accession>A0ABV5TNW3</accession>
<evidence type="ECO:0000256" key="2">
    <source>
        <dbReference type="ARBA" id="ARBA00023285"/>
    </source>
</evidence>
<dbReference type="Pfam" id="PF02607">
    <property type="entry name" value="B12-binding_2"/>
    <property type="match status" value="1"/>
</dbReference>
<dbReference type="PANTHER" id="PTHR45833:SF1">
    <property type="entry name" value="METHIONINE SYNTHASE"/>
    <property type="match status" value="1"/>
</dbReference>
<dbReference type="PANTHER" id="PTHR45833">
    <property type="entry name" value="METHIONINE SYNTHASE"/>
    <property type="match status" value="1"/>
</dbReference>
<keyword evidence="6" id="KW-1185">Reference proteome</keyword>
<keyword evidence="1" id="KW-0479">Metal-binding</keyword>
<feature type="region of interest" description="Disordered" evidence="3">
    <location>
        <begin position="1"/>
        <end position="34"/>
    </location>
</feature>
<evidence type="ECO:0000259" key="4">
    <source>
        <dbReference type="PROSITE" id="PS51332"/>
    </source>
</evidence>
<feature type="domain" description="B12-binding" evidence="4">
    <location>
        <begin position="125"/>
        <end position="251"/>
    </location>
</feature>
<organism evidence="5 6">
    <name type="scientific">Streptosporangium vulgare</name>
    <dbReference type="NCBI Taxonomy" id="46190"/>
    <lineage>
        <taxon>Bacteria</taxon>
        <taxon>Bacillati</taxon>
        <taxon>Actinomycetota</taxon>
        <taxon>Actinomycetes</taxon>
        <taxon>Streptosporangiales</taxon>
        <taxon>Streptosporangiaceae</taxon>
        <taxon>Streptosporangium</taxon>
    </lineage>
</organism>
<reference evidence="5 6" key="1">
    <citation type="submission" date="2024-09" db="EMBL/GenBank/DDBJ databases">
        <authorList>
            <person name="Sun Q."/>
            <person name="Mori K."/>
        </authorList>
    </citation>
    <scope>NUCLEOTIDE SEQUENCE [LARGE SCALE GENOMIC DNA]</scope>
    <source>
        <strain evidence="5 6">JCM 3028</strain>
    </source>
</reference>
<dbReference type="InterPro" id="IPR050554">
    <property type="entry name" value="Met_Synthase/Corrinoid"/>
</dbReference>
<evidence type="ECO:0000256" key="3">
    <source>
        <dbReference type="SAM" id="MobiDB-lite"/>
    </source>
</evidence>
<gene>
    <name evidence="5" type="ORF">ACFFRH_35550</name>
</gene>
<dbReference type="EMBL" id="JBHMBS010000026">
    <property type="protein sequence ID" value="MFB9680819.1"/>
    <property type="molecule type" value="Genomic_DNA"/>
</dbReference>